<gene>
    <name evidence="2" type="ORF">NAES01612_LOCUS24058</name>
</gene>
<dbReference type="AlphaFoldDB" id="A0A7S4PIG4"/>
<protein>
    <submittedName>
        <fullName evidence="2">Uncharacterized protein</fullName>
    </submittedName>
</protein>
<organism evidence="2">
    <name type="scientific">Paramoeba aestuarina</name>
    <dbReference type="NCBI Taxonomy" id="180227"/>
    <lineage>
        <taxon>Eukaryota</taxon>
        <taxon>Amoebozoa</taxon>
        <taxon>Discosea</taxon>
        <taxon>Flabellinia</taxon>
        <taxon>Dactylopodida</taxon>
        <taxon>Paramoebidae</taxon>
        <taxon>Paramoeba</taxon>
    </lineage>
</organism>
<name>A0A7S4PIG4_9EUKA</name>
<accession>A0A7S4PIG4</accession>
<proteinExistence type="predicted"/>
<feature type="region of interest" description="Disordered" evidence="1">
    <location>
        <begin position="1"/>
        <end position="126"/>
    </location>
</feature>
<dbReference type="EMBL" id="HBKR01036804">
    <property type="protein sequence ID" value="CAE2335686.1"/>
    <property type="molecule type" value="Transcribed_RNA"/>
</dbReference>
<feature type="compositionally biased region" description="Basic and acidic residues" evidence="1">
    <location>
        <begin position="44"/>
        <end position="57"/>
    </location>
</feature>
<reference evidence="2" key="1">
    <citation type="submission" date="2021-01" db="EMBL/GenBank/DDBJ databases">
        <authorList>
            <person name="Corre E."/>
            <person name="Pelletier E."/>
            <person name="Niang G."/>
            <person name="Scheremetjew M."/>
            <person name="Finn R."/>
            <person name="Kale V."/>
            <person name="Holt S."/>
            <person name="Cochrane G."/>
            <person name="Meng A."/>
            <person name="Brown T."/>
            <person name="Cohen L."/>
        </authorList>
    </citation>
    <scope>NUCLEOTIDE SEQUENCE</scope>
    <source>
        <strain evidence="2">SoJaBio B1-5/56/2</strain>
    </source>
</reference>
<evidence type="ECO:0000313" key="2">
    <source>
        <dbReference type="EMBL" id="CAE2335686.1"/>
    </source>
</evidence>
<sequence length="187" mass="22333">MAVEEEERLAQVAERERRKKRKDKRLSSFLIPERSEKKKKGKSRRDESDPDMLHATESESINQSSDKDKELGRTTSAKRLTFTKRATSMVLHRKRSNRKLKEFDSEANDSGQPGREQQRSTSPRPILVDSFLHKEGEAERLQRKRSNQQLKFQKPKVPEEVIEWRREFNEKKRREEEEMYNSQPEDY</sequence>
<evidence type="ECO:0000256" key="1">
    <source>
        <dbReference type="SAM" id="MobiDB-lite"/>
    </source>
</evidence>